<comment type="caution">
    <text evidence="2">The sequence shown here is derived from an EMBL/GenBank/DDBJ whole genome shotgun (WGS) entry which is preliminary data.</text>
</comment>
<dbReference type="EMBL" id="PVEP01000011">
    <property type="protein sequence ID" value="PQV55199.1"/>
    <property type="molecule type" value="Genomic_DNA"/>
</dbReference>
<sequence length="146" mass="15263">MSDENAAAISTSLLNEISHSAPIRQLNDFIERLDTSADVKALLRDMANLTVTIGGHLVAIGRKIVSFAIELYSRFPNTIFGCVIAFIMAALISSVPLLGAVLGAVLTPLLLALGIGMGALNDMFSAPLKAEVRGLATRLATLEAGA</sequence>
<evidence type="ECO:0000256" key="1">
    <source>
        <dbReference type="SAM" id="Phobius"/>
    </source>
</evidence>
<keyword evidence="3" id="KW-1185">Reference proteome</keyword>
<reference evidence="2 3" key="1">
    <citation type="submission" date="2018-02" db="EMBL/GenBank/DDBJ databases">
        <title>Genomic Encyclopedia of Archaeal and Bacterial Type Strains, Phase II (KMG-II): from individual species to whole genera.</title>
        <authorList>
            <person name="Goeker M."/>
        </authorList>
    </citation>
    <scope>NUCLEOTIDE SEQUENCE [LARGE SCALE GENOMIC DNA]</scope>
    <source>
        <strain evidence="2 3">DSM 18921</strain>
    </source>
</reference>
<dbReference type="OrthoDB" id="7875413at2"/>
<accession>A0A2S8S313</accession>
<organism evidence="2 3">
    <name type="scientific">Albidovulum denitrificans</name>
    <dbReference type="NCBI Taxonomy" id="404881"/>
    <lineage>
        <taxon>Bacteria</taxon>
        <taxon>Pseudomonadati</taxon>
        <taxon>Pseudomonadota</taxon>
        <taxon>Alphaproteobacteria</taxon>
        <taxon>Rhodobacterales</taxon>
        <taxon>Paracoccaceae</taxon>
        <taxon>Albidovulum</taxon>
    </lineage>
</organism>
<dbReference type="RefSeq" id="WP_146111655.1">
    <property type="nucleotide sequence ID" value="NZ_PVEP01000011.1"/>
</dbReference>
<dbReference type="Proteomes" id="UP000238338">
    <property type="component" value="Unassembled WGS sequence"/>
</dbReference>
<feature type="transmembrane region" description="Helical" evidence="1">
    <location>
        <begin position="98"/>
        <end position="120"/>
    </location>
</feature>
<proteinExistence type="predicted"/>
<gene>
    <name evidence="2" type="ORF">LX70_03717</name>
</gene>
<keyword evidence="1" id="KW-0472">Membrane</keyword>
<dbReference type="AlphaFoldDB" id="A0A2S8S313"/>
<evidence type="ECO:0000313" key="2">
    <source>
        <dbReference type="EMBL" id="PQV55199.1"/>
    </source>
</evidence>
<protein>
    <submittedName>
        <fullName evidence="2">Uncharacterized protein</fullName>
    </submittedName>
</protein>
<feature type="transmembrane region" description="Helical" evidence="1">
    <location>
        <begin position="71"/>
        <end position="92"/>
    </location>
</feature>
<keyword evidence="1" id="KW-0812">Transmembrane</keyword>
<evidence type="ECO:0000313" key="3">
    <source>
        <dbReference type="Proteomes" id="UP000238338"/>
    </source>
</evidence>
<keyword evidence="1" id="KW-1133">Transmembrane helix</keyword>
<name>A0A2S8S313_9RHOB</name>